<feature type="domain" description="Helicase C-terminal" evidence="1">
    <location>
        <begin position="12"/>
        <end position="161"/>
    </location>
</feature>
<proteinExistence type="predicted"/>
<dbReference type="KEGG" id="tml:GSTUM_00002852001"/>
<organism evidence="2 3">
    <name type="scientific">Tuber melanosporum (strain Mel28)</name>
    <name type="common">Perigord black truffle</name>
    <dbReference type="NCBI Taxonomy" id="656061"/>
    <lineage>
        <taxon>Eukaryota</taxon>
        <taxon>Fungi</taxon>
        <taxon>Dikarya</taxon>
        <taxon>Ascomycota</taxon>
        <taxon>Pezizomycotina</taxon>
        <taxon>Pezizomycetes</taxon>
        <taxon>Pezizales</taxon>
        <taxon>Tuberaceae</taxon>
        <taxon>Tuber</taxon>
    </lineage>
</organism>
<dbReference type="STRING" id="656061.D5G8G3"/>
<dbReference type="RefSeq" id="XP_002836615.1">
    <property type="nucleotide sequence ID" value="XM_002836569.1"/>
</dbReference>
<dbReference type="HOGENOM" id="CLU_003041_25_1_1"/>
<dbReference type="CDD" id="cd18787">
    <property type="entry name" value="SF2_C_DEAD"/>
    <property type="match status" value="1"/>
</dbReference>
<dbReference type="PROSITE" id="PS51194">
    <property type="entry name" value="HELICASE_CTER"/>
    <property type="match status" value="1"/>
</dbReference>
<dbReference type="InParanoid" id="D5G8G3"/>
<accession>D5G8G3</accession>
<evidence type="ECO:0000313" key="3">
    <source>
        <dbReference type="Proteomes" id="UP000006911"/>
    </source>
</evidence>
<dbReference type="GeneID" id="9186025"/>
<dbReference type="InterPro" id="IPR001650">
    <property type="entry name" value="Helicase_C-like"/>
</dbReference>
<dbReference type="Proteomes" id="UP000006911">
    <property type="component" value="Unassembled WGS sequence"/>
</dbReference>
<dbReference type="eggNOG" id="KOG0332">
    <property type="taxonomic scope" value="Eukaryota"/>
</dbReference>
<protein>
    <submittedName>
        <fullName evidence="2">(Perigord truffle) hypothetical protein</fullName>
    </submittedName>
</protein>
<sequence>MVGDSQVDKYRKLIDLYHILTIGSSVIFVQKRDTAYEIQRRMEADGHKVATLHSAEEGPDRDKVVRAFRSGKSKVLIATDLLARGIDVATVSMVVNYSLPLRNNRRLDPVTYFHRIGRTGRFGRVGVAITFAHDKQSLSEVGEISNHFGVCITRVPTHDIEVCSF</sequence>
<dbReference type="AlphaFoldDB" id="D5G8G3"/>
<evidence type="ECO:0000313" key="2">
    <source>
        <dbReference type="EMBL" id="CAZ80806.1"/>
    </source>
</evidence>
<reference evidence="2 3" key="1">
    <citation type="journal article" date="2010" name="Nature">
        <title>Perigord black truffle genome uncovers evolutionary origins and mechanisms of symbiosis.</title>
        <authorList>
            <person name="Martin F."/>
            <person name="Kohler A."/>
            <person name="Murat C."/>
            <person name="Balestrini R."/>
            <person name="Coutinho P.M."/>
            <person name="Jaillon O."/>
            <person name="Montanini B."/>
            <person name="Morin E."/>
            <person name="Noel B."/>
            <person name="Percudani R."/>
            <person name="Porcel B."/>
            <person name="Rubini A."/>
            <person name="Amicucci A."/>
            <person name="Amselem J."/>
            <person name="Anthouard V."/>
            <person name="Arcioni S."/>
            <person name="Artiguenave F."/>
            <person name="Aury J.M."/>
            <person name="Ballario P."/>
            <person name="Bolchi A."/>
            <person name="Brenna A."/>
            <person name="Brun A."/>
            <person name="Buee M."/>
            <person name="Cantarel B."/>
            <person name="Chevalier G."/>
            <person name="Couloux A."/>
            <person name="Da Silva C."/>
            <person name="Denoeud F."/>
            <person name="Duplessis S."/>
            <person name="Ghignone S."/>
            <person name="Hilselberger B."/>
            <person name="Iotti M."/>
            <person name="Marcais B."/>
            <person name="Mello A."/>
            <person name="Miranda M."/>
            <person name="Pacioni G."/>
            <person name="Quesneville H."/>
            <person name="Riccioni C."/>
            <person name="Ruotolo R."/>
            <person name="Splivallo R."/>
            <person name="Stocchi V."/>
            <person name="Tisserant E."/>
            <person name="Viscomi A.R."/>
            <person name="Zambonelli A."/>
            <person name="Zampieri E."/>
            <person name="Henrissat B."/>
            <person name="Lebrun M.H."/>
            <person name="Paolocci F."/>
            <person name="Bonfante P."/>
            <person name="Ottonello S."/>
            <person name="Wincker P."/>
        </authorList>
    </citation>
    <scope>NUCLEOTIDE SEQUENCE [LARGE SCALE GENOMIC DNA]</scope>
    <source>
        <strain evidence="2 3">Mel28</strain>
    </source>
</reference>
<dbReference type="InterPro" id="IPR027417">
    <property type="entry name" value="P-loop_NTPase"/>
</dbReference>
<keyword evidence="3" id="KW-1185">Reference proteome</keyword>
<dbReference type="Gene3D" id="3.40.50.300">
    <property type="entry name" value="P-loop containing nucleotide triphosphate hydrolases"/>
    <property type="match status" value="1"/>
</dbReference>
<name>D5G8G3_TUBMM</name>
<dbReference type="SMART" id="SM00490">
    <property type="entry name" value="HELICc"/>
    <property type="match status" value="1"/>
</dbReference>
<evidence type="ECO:0000259" key="1">
    <source>
        <dbReference type="PROSITE" id="PS51194"/>
    </source>
</evidence>
<dbReference type="SUPFAM" id="SSF52540">
    <property type="entry name" value="P-loop containing nucleoside triphosphate hydrolases"/>
    <property type="match status" value="1"/>
</dbReference>
<gene>
    <name evidence="2" type="ORF">GSTUM_00002852001</name>
</gene>
<dbReference type="Pfam" id="PF00271">
    <property type="entry name" value="Helicase_C"/>
    <property type="match status" value="1"/>
</dbReference>
<dbReference type="PANTHER" id="PTHR47958">
    <property type="entry name" value="ATP-DEPENDENT RNA HELICASE DBP3"/>
    <property type="match status" value="1"/>
</dbReference>
<dbReference type="EMBL" id="FN430043">
    <property type="protein sequence ID" value="CAZ80806.1"/>
    <property type="molecule type" value="Genomic_DNA"/>
</dbReference>